<dbReference type="AlphaFoldDB" id="A0A4V6Q0R7"/>
<proteinExistence type="predicted"/>
<keyword evidence="3" id="KW-1185">Reference proteome</keyword>
<dbReference type="EMBL" id="SOAG01000008">
    <property type="protein sequence ID" value="TDS61485.1"/>
    <property type="molecule type" value="Genomic_DNA"/>
</dbReference>
<dbReference type="Pfam" id="PF05708">
    <property type="entry name" value="Peptidase_C92"/>
    <property type="match status" value="1"/>
</dbReference>
<reference evidence="2 3" key="1">
    <citation type="submission" date="2019-03" db="EMBL/GenBank/DDBJ databases">
        <title>Genomic Encyclopedia of Archaeal and Bacterial Type Strains, Phase II (KMG-II): from individual species to whole genera.</title>
        <authorList>
            <person name="Goeker M."/>
        </authorList>
    </citation>
    <scope>NUCLEOTIDE SEQUENCE [LARGE SCALE GENOMIC DNA]</scope>
    <source>
        <strain evidence="2 3">DSM 28213</strain>
    </source>
</reference>
<keyword evidence="1" id="KW-0732">Signal</keyword>
<gene>
    <name evidence="2" type="ORF">C8P70_10826</name>
</gene>
<dbReference type="InterPro" id="IPR038765">
    <property type="entry name" value="Papain-like_cys_pep_sf"/>
</dbReference>
<dbReference type="InterPro" id="IPR024453">
    <property type="entry name" value="Peptidase_C92"/>
</dbReference>
<evidence type="ECO:0000313" key="3">
    <source>
        <dbReference type="Proteomes" id="UP000295215"/>
    </source>
</evidence>
<name>A0A4V6Q0R7_9FLAO</name>
<comment type="caution">
    <text evidence="2">The sequence shown here is derived from an EMBL/GenBank/DDBJ whole genome shotgun (WGS) entry which is preliminary data.</text>
</comment>
<dbReference type="Proteomes" id="UP000295215">
    <property type="component" value="Unassembled WGS sequence"/>
</dbReference>
<feature type="signal peptide" evidence="1">
    <location>
        <begin position="1"/>
        <end position="20"/>
    </location>
</feature>
<accession>A0A4V6Q0R7</accession>
<dbReference type="OrthoDB" id="195541at2"/>
<evidence type="ECO:0000313" key="2">
    <source>
        <dbReference type="EMBL" id="TDS61485.1"/>
    </source>
</evidence>
<protein>
    <submittedName>
        <fullName evidence="2">Permuted papain-like amidase YaeF/Yiix C92 family enzyme</fullName>
    </submittedName>
</protein>
<dbReference type="RefSeq" id="WP_133712158.1">
    <property type="nucleotide sequence ID" value="NZ_SOAG01000008.1"/>
</dbReference>
<sequence>MKIFRLALLLLFSLSLSAQKTTFKEGDFIFQNIDCGPLCDAINEVTEGYGDLNFNHIGMVIWYKDQLHVVEATYPQVCVTPIEDFLNKTSATMYLGRLLPKYESLIPKAKFFALEQVGIPYDDNYLYDNGKYYCSELIHDAFKAANDNTAFFKMYPMTYKSKYTGEFFPVWLEYFKKLDQPVPEGLPGCNPAGLSLSEKITIVGAISQ</sequence>
<feature type="chain" id="PRO_5020925307" evidence="1">
    <location>
        <begin position="21"/>
        <end position="208"/>
    </location>
</feature>
<evidence type="ECO:0000256" key="1">
    <source>
        <dbReference type="SAM" id="SignalP"/>
    </source>
</evidence>
<organism evidence="2 3">
    <name type="scientific">Myroides indicus</name>
    <dbReference type="NCBI Taxonomy" id="1323422"/>
    <lineage>
        <taxon>Bacteria</taxon>
        <taxon>Pseudomonadati</taxon>
        <taxon>Bacteroidota</taxon>
        <taxon>Flavobacteriia</taxon>
        <taxon>Flavobacteriales</taxon>
        <taxon>Flavobacteriaceae</taxon>
        <taxon>Myroides</taxon>
    </lineage>
</organism>
<dbReference type="Gene3D" id="3.90.1720.10">
    <property type="entry name" value="endopeptidase domain like (from Nostoc punctiforme)"/>
    <property type="match status" value="1"/>
</dbReference>
<dbReference type="SUPFAM" id="SSF54001">
    <property type="entry name" value="Cysteine proteinases"/>
    <property type="match status" value="1"/>
</dbReference>